<gene>
    <name evidence="2" type="ORF">DERF_011384</name>
</gene>
<name>A0A922L0D1_DERFA</name>
<sequence length="236" mass="27842">MTWHAIIRDASGQLEIINIFQFCDFNIKWRSTDPLDWPKEQILYKDADFSIKYGTVEFIGGEEEARQKMEEMLTFVDVNSLTVAKLNEKISIMEREQTKMLNRIQELERKITDLERRIQYMNFPPSLSNQDVITVGRNRINLHVSDLATALVPEDDVKGFTTLARIIFPEKMSAGQIWSNFSHDTRDNFLDLIKSFLEYKYKDKDANEQKLAIKILKKRFIKKLQNDRDRIKKNQS</sequence>
<dbReference type="Proteomes" id="UP000790347">
    <property type="component" value="Unassembled WGS sequence"/>
</dbReference>
<proteinExistence type="predicted"/>
<organism evidence="2 3">
    <name type="scientific">Dermatophagoides farinae</name>
    <name type="common">American house dust mite</name>
    <dbReference type="NCBI Taxonomy" id="6954"/>
    <lineage>
        <taxon>Eukaryota</taxon>
        <taxon>Metazoa</taxon>
        <taxon>Ecdysozoa</taxon>
        <taxon>Arthropoda</taxon>
        <taxon>Chelicerata</taxon>
        <taxon>Arachnida</taxon>
        <taxon>Acari</taxon>
        <taxon>Acariformes</taxon>
        <taxon>Sarcoptiformes</taxon>
        <taxon>Astigmata</taxon>
        <taxon>Psoroptidia</taxon>
        <taxon>Analgoidea</taxon>
        <taxon>Pyroglyphidae</taxon>
        <taxon>Dermatophagoidinae</taxon>
        <taxon>Dermatophagoides</taxon>
    </lineage>
</organism>
<evidence type="ECO:0000256" key="1">
    <source>
        <dbReference type="SAM" id="Coils"/>
    </source>
</evidence>
<evidence type="ECO:0000313" key="2">
    <source>
        <dbReference type="EMBL" id="KAH9506663.1"/>
    </source>
</evidence>
<evidence type="ECO:0000313" key="3">
    <source>
        <dbReference type="Proteomes" id="UP000790347"/>
    </source>
</evidence>
<protein>
    <submittedName>
        <fullName evidence="2">Uncharacterized protein</fullName>
    </submittedName>
</protein>
<keyword evidence="1" id="KW-0175">Coiled coil</keyword>
<dbReference type="EMBL" id="ASGP02000005">
    <property type="protein sequence ID" value="KAH9506663.1"/>
    <property type="molecule type" value="Genomic_DNA"/>
</dbReference>
<comment type="caution">
    <text evidence="2">The sequence shown here is derived from an EMBL/GenBank/DDBJ whole genome shotgun (WGS) entry which is preliminary data.</text>
</comment>
<dbReference type="AlphaFoldDB" id="A0A922L0D1"/>
<accession>A0A922L0D1</accession>
<feature type="coiled-coil region" evidence="1">
    <location>
        <begin position="83"/>
        <end position="117"/>
    </location>
</feature>
<reference evidence="2" key="2">
    <citation type="journal article" date="2022" name="Res Sq">
        <title>Comparative Genomics Reveals Insights into the Divergent Evolution of Astigmatic Mites and Household Pest Adaptations.</title>
        <authorList>
            <person name="Xiong Q."/>
            <person name="Wan A.T.-Y."/>
            <person name="Liu X.-Y."/>
            <person name="Fung C.S.-H."/>
            <person name="Xiao X."/>
            <person name="Malainual N."/>
            <person name="Hou J."/>
            <person name="Wang L."/>
            <person name="Wang M."/>
            <person name="Yang K."/>
            <person name="Cui Y."/>
            <person name="Leung E."/>
            <person name="Nong W."/>
            <person name="Shin S.-K."/>
            <person name="Au S."/>
            <person name="Jeong K.Y."/>
            <person name="Chew F.T."/>
            <person name="Hui J."/>
            <person name="Leung T.F."/>
            <person name="Tungtrongchitr A."/>
            <person name="Zhong N."/>
            <person name="Liu Z."/>
            <person name="Tsui S."/>
        </authorList>
    </citation>
    <scope>NUCLEOTIDE SEQUENCE</scope>
    <source>
        <strain evidence="2">Derf</strain>
        <tissue evidence="2">Whole organism</tissue>
    </source>
</reference>
<keyword evidence="3" id="KW-1185">Reference proteome</keyword>
<reference evidence="2" key="1">
    <citation type="submission" date="2013-05" db="EMBL/GenBank/DDBJ databases">
        <authorList>
            <person name="Yim A.K.Y."/>
            <person name="Chan T.F."/>
            <person name="Ji K.M."/>
            <person name="Liu X.Y."/>
            <person name="Zhou J.W."/>
            <person name="Li R.Q."/>
            <person name="Yang K.Y."/>
            <person name="Li J."/>
            <person name="Li M."/>
            <person name="Law P.T.W."/>
            <person name="Wu Y.L."/>
            <person name="Cai Z.L."/>
            <person name="Qin H."/>
            <person name="Bao Y."/>
            <person name="Leung R.K.K."/>
            <person name="Ng P.K.S."/>
            <person name="Zou J."/>
            <person name="Zhong X.J."/>
            <person name="Ran P.X."/>
            <person name="Zhong N.S."/>
            <person name="Liu Z.G."/>
            <person name="Tsui S.K.W."/>
        </authorList>
    </citation>
    <scope>NUCLEOTIDE SEQUENCE</scope>
    <source>
        <strain evidence="2">Derf</strain>
        <tissue evidence="2">Whole organism</tissue>
    </source>
</reference>